<evidence type="ECO:0000313" key="3">
    <source>
        <dbReference type="EMBL" id="KIN07845.1"/>
    </source>
</evidence>
<dbReference type="InterPro" id="IPR026832">
    <property type="entry name" value="Asteroid"/>
</dbReference>
<sequence>MGLFDHATTSFVSTRLPPAPFLVPVIIDALGKSETYKDVVEVVPGEADLYCGRSVKQHGGLVLTGDSDLLVHDLGADGSTSFFKDIDHQPDNSDGLHSLIYYPTTIADRLSLPQSHGLRALAFEMIMDGHGTFRKLLGQSITLKTINMHEDQYLDFLKPYNALSQSTTDSANRSSGYPCQFMNFLHTLDPRISEWVFQFPSIARCTDSTASAAQLETNSIHVFLPFLVDCPIRTTAWEASTSLRQLAYGLLKNVTSTSEQEYCVFEHRRQNNINGKGYQLPNTPVTSGACTNLINLIEHLHHNFSRLPVPDRWIAFAVYQQVEWSSSAGKPVNSNFIVQKLPTLQTQTNLNNCAWDSLQFLAQVQGVFYSLRMLQQITGLLMSGGFERPCMKEASTLYDQLKSLPPLKDVPSFTCAVTLIHKIRAENMVQAAYNTLGIKEQRSLEVQETSENSRKKRKSGKNMAPKTPGRKQVNNSFELLEVE</sequence>
<organism evidence="3 4">
    <name type="scientific">Oidiodendron maius (strain Zn)</name>
    <dbReference type="NCBI Taxonomy" id="913774"/>
    <lineage>
        <taxon>Eukaryota</taxon>
        <taxon>Fungi</taxon>
        <taxon>Dikarya</taxon>
        <taxon>Ascomycota</taxon>
        <taxon>Pezizomycotina</taxon>
        <taxon>Leotiomycetes</taxon>
        <taxon>Leotiomycetes incertae sedis</taxon>
        <taxon>Myxotrichaceae</taxon>
        <taxon>Oidiodendron</taxon>
    </lineage>
</organism>
<dbReference type="PANTHER" id="PTHR15665:SF1">
    <property type="entry name" value="PROTEIN ASTEROID HOMOLOG 1"/>
    <property type="match status" value="1"/>
</dbReference>
<dbReference type="OrthoDB" id="5297549at2759"/>
<protein>
    <recommendedName>
        <fullName evidence="2">Asteroid domain-containing protein</fullName>
    </recommendedName>
</protein>
<dbReference type="AlphaFoldDB" id="A0A0C3HY90"/>
<dbReference type="EMBL" id="KN832870">
    <property type="protein sequence ID" value="KIN07845.1"/>
    <property type="molecule type" value="Genomic_DNA"/>
</dbReference>
<dbReference type="STRING" id="913774.A0A0C3HY90"/>
<dbReference type="InterPro" id="IPR039436">
    <property type="entry name" value="Asteroid_dom"/>
</dbReference>
<evidence type="ECO:0000256" key="1">
    <source>
        <dbReference type="SAM" id="MobiDB-lite"/>
    </source>
</evidence>
<dbReference type="Pfam" id="PF12813">
    <property type="entry name" value="XPG_I_2"/>
    <property type="match status" value="1"/>
</dbReference>
<name>A0A0C3HY90_OIDMZ</name>
<evidence type="ECO:0000313" key="4">
    <source>
        <dbReference type="Proteomes" id="UP000054321"/>
    </source>
</evidence>
<dbReference type="Proteomes" id="UP000054321">
    <property type="component" value="Unassembled WGS sequence"/>
</dbReference>
<keyword evidence="4" id="KW-1185">Reference proteome</keyword>
<dbReference type="InParanoid" id="A0A0C3HY90"/>
<reference evidence="4" key="2">
    <citation type="submission" date="2015-01" db="EMBL/GenBank/DDBJ databases">
        <title>Evolutionary Origins and Diversification of the Mycorrhizal Mutualists.</title>
        <authorList>
            <consortium name="DOE Joint Genome Institute"/>
            <consortium name="Mycorrhizal Genomics Consortium"/>
            <person name="Kohler A."/>
            <person name="Kuo A."/>
            <person name="Nagy L.G."/>
            <person name="Floudas D."/>
            <person name="Copeland A."/>
            <person name="Barry K.W."/>
            <person name="Cichocki N."/>
            <person name="Veneault-Fourrey C."/>
            <person name="LaButti K."/>
            <person name="Lindquist E.A."/>
            <person name="Lipzen A."/>
            <person name="Lundell T."/>
            <person name="Morin E."/>
            <person name="Murat C."/>
            <person name="Riley R."/>
            <person name="Ohm R."/>
            <person name="Sun H."/>
            <person name="Tunlid A."/>
            <person name="Henrissat B."/>
            <person name="Grigoriev I.V."/>
            <person name="Hibbett D.S."/>
            <person name="Martin F."/>
        </authorList>
    </citation>
    <scope>NUCLEOTIDE SEQUENCE [LARGE SCALE GENOMIC DNA]</scope>
    <source>
        <strain evidence="4">Zn</strain>
    </source>
</reference>
<proteinExistence type="predicted"/>
<evidence type="ECO:0000259" key="2">
    <source>
        <dbReference type="Pfam" id="PF12813"/>
    </source>
</evidence>
<reference evidence="3 4" key="1">
    <citation type="submission" date="2014-04" db="EMBL/GenBank/DDBJ databases">
        <authorList>
            <consortium name="DOE Joint Genome Institute"/>
            <person name="Kuo A."/>
            <person name="Martino E."/>
            <person name="Perotto S."/>
            <person name="Kohler A."/>
            <person name="Nagy L.G."/>
            <person name="Floudas D."/>
            <person name="Copeland A."/>
            <person name="Barry K.W."/>
            <person name="Cichocki N."/>
            <person name="Veneault-Fourrey C."/>
            <person name="LaButti K."/>
            <person name="Lindquist E.A."/>
            <person name="Lipzen A."/>
            <person name="Lundell T."/>
            <person name="Morin E."/>
            <person name="Murat C."/>
            <person name="Sun H."/>
            <person name="Tunlid A."/>
            <person name="Henrissat B."/>
            <person name="Grigoriev I.V."/>
            <person name="Hibbett D.S."/>
            <person name="Martin F."/>
            <person name="Nordberg H.P."/>
            <person name="Cantor M.N."/>
            <person name="Hua S.X."/>
        </authorList>
    </citation>
    <scope>NUCLEOTIDE SEQUENCE [LARGE SCALE GENOMIC DNA]</scope>
    <source>
        <strain evidence="3 4">Zn</strain>
    </source>
</reference>
<gene>
    <name evidence="3" type="ORF">OIDMADRAFT_16354</name>
</gene>
<accession>A0A0C3HY90</accession>
<feature type="region of interest" description="Disordered" evidence="1">
    <location>
        <begin position="443"/>
        <end position="483"/>
    </location>
</feature>
<feature type="domain" description="Asteroid" evidence="2">
    <location>
        <begin position="19"/>
        <end position="272"/>
    </location>
</feature>
<dbReference type="HOGENOM" id="CLU_016461_1_0_1"/>
<dbReference type="PANTHER" id="PTHR15665">
    <property type="entry name" value="ASTEROID PROTEIN"/>
    <property type="match status" value="1"/>
</dbReference>